<dbReference type="OrthoDB" id="407410at2759"/>
<proteinExistence type="inferred from homology"/>
<protein>
    <submittedName>
        <fullName evidence="9">Putative sodium calcium exchanger protein</fullName>
    </submittedName>
</protein>
<dbReference type="GO" id="GO:0016020">
    <property type="term" value="C:membrane"/>
    <property type="evidence" value="ECO:0007669"/>
    <property type="project" value="UniProtKB-SubCell"/>
</dbReference>
<organism evidence="9 10">
    <name type="scientific">Eutypa lata (strain UCR-EL1)</name>
    <name type="common">Grapevine dieback disease fungus</name>
    <name type="synonym">Eutypa armeniacae</name>
    <dbReference type="NCBI Taxonomy" id="1287681"/>
    <lineage>
        <taxon>Eukaryota</taxon>
        <taxon>Fungi</taxon>
        <taxon>Dikarya</taxon>
        <taxon>Ascomycota</taxon>
        <taxon>Pezizomycotina</taxon>
        <taxon>Sordariomycetes</taxon>
        <taxon>Xylariomycetidae</taxon>
        <taxon>Xylariales</taxon>
        <taxon>Diatrypaceae</taxon>
        <taxon>Eutypa</taxon>
    </lineage>
</organism>
<evidence type="ECO:0000256" key="5">
    <source>
        <dbReference type="ARBA" id="ARBA00022989"/>
    </source>
</evidence>
<reference evidence="10" key="1">
    <citation type="journal article" date="2013" name="Genome Announc.">
        <title>Draft genome sequence of the grapevine dieback fungus Eutypa lata UCR-EL1.</title>
        <authorList>
            <person name="Blanco-Ulate B."/>
            <person name="Rolshausen P.E."/>
            <person name="Cantu D."/>
        </authorList>
    </citation>
    <scope>NUCLEOTIDE SEQUENCE [LARGE SCALE GENOMIC DNA]</scope>
    <source>
        <strain evidence="10">UCR-EL1</strain>
    </source>
</reference>
<accession>M7TKN0</accession>
<dbReference type="PANTHER" id="PTHR12266:SF0">
    <property type="entry name" value="MITOCHONDRIAL SODIUM_CALCIUM EXCHANGER PROTEIN"/>
    <property type="match status" value="1"/>
</dbReference>
<dbReference type="AlphaFoldDB" id="M7TKN0"/>
<keyword evidence="6 7" id="KW-0472">Membrane</keyword>
<dbReference type="PANTHER" id="PTHR12266">
    <property type="entry name" value="NA+/CA2+ K+ INDEPENDENT EXCHANGER"/>
    <property type="match status" value="1"/>
</dbReference>
<dbReference type="InterPro" id="IPR051359">
    <property type="entry name" value="CaCA_antiporter"/>
</dbReference>
<keyword evidence="5 7" id="KW-1133">Transmembrane helix</keyword>
<dbReference type="InterPro" id="IPR044880">
    <property type="entry name" value="NCX_ion-bd_dom_sf"/>
</dbReference>
<dbReference type="GO" id="GO:0006874">
    <property type="term" value="P:intracellular calcium ion homeostasis"/>
    <property type="evidence" value="ECO:0007669"/>
    <property type="project" value="TreeGrafter"/>
</dbReference>
<dbReference type="eggNOG" id="KOG2399">
    <property type="taxonomic scope" value="Eukaryota"/>
</dbReference>
<dbReference type="HOGENOM" id="CLU_004979_0_2_1"/>
<evidence type="ECO:0000256" key="2">
    <source>
        <dbReference type="ARBA" id="ARBA00008170"/>
    </source>
</evidence>
<comment type="similarity">
    <text evidence="2">Belongs to the Ca(2+):cation antiporter (CaCA) (TC 2.A.19) family.</text>
</comment>
<dbReference type="Pfam" id="PF01699">
    <property type="entry name" value="Na_Ca_ex"/>
    <property type="match status" value="1"/>
</dbReference>
<evidence type="ECO:0000256" key="3">
    <source>
        <dbReference type="ARBA" id="ARBA00022448"/>
    </source>
</evidence>
<feature type="transmembrane region" description="Helical" evidence="7">
    <location>
        <begin position="85"/>
        <end position="109"/>
    </location>
</feature>
<dbReference type="GO" id="GO:0008324">
    <property type="term" value="F:monoatomic cation transmembrane transporter activity"/>
    <property type="evidence" value="ECO:0007669"/>
    <property type="project" value="TreeGrafter"/>
</dbReference>
<dbReference type="EMBL" id="KB706471">
    <property type="protein sequence ID" value="EMR67275.1"/>
    <property type="molecule type" value="Genomic_DNA"/>
</dbReference>
<gene>
    <name evidence="9" type="ORF">UCREL1_5724</name>
</gene>
<evidence type="ECO:0000256" key="4">
    <source>
        <dbReference type="ARBA" id="ARBA00022692"/>
    </source>
</evidence>
<keyword evidence="10" id="KW-1185">Reference proteome</keyword>
<comment type="subcellular location">
    <subcellularLocation>
        <location evidence="1">Membrane</location>
        <topology evidence="1">Multi-pass membrane protein</topology>
    </subcellularLocation>
</comment>
<evidence type="ECO:0000256" key="1">
    <source>
        <dbReference type="ARBA" id="ARBA00004141"/>
    </source>
</evidence>
<evidence type="ECO:0000256" key="6">
    <source>
        <dbReference type="ARBA" id="ARBA00023136"/>
    </source>
</evidence>
<keyword evidence="4 7" id="KW-0812">Transmembrane</keyword>
<evidence type="ECO:0000259" key="8">
    <source>
        <dbReference type="Pfam" id="PF01699"/>
    </source>
</evidence>
<feature type="domain" description="Sodium/calcium exchanger membrane region" evidence="8">
    <location>
        <begin position="1"/>
        <end position="99"/>
    </location>
</feature>
<name>M7TKN0_EUTLA</name>
<dbReference type="InterPro" id="IPR004837">
    <property type="entry name" value="NaCa_Exmemb"/>
</dbReference>
<evidence type="ECO:0000313" key="9">
    <source>
        <dbReference type="EMBL" id="EMR67275.1"/>
    </source>
</evidence>
<evidence type="ECO:0000256" key="7">
    <source>
        <dbReference type="SAM" id="Phobius"/>
    </source>
</evidence>
<feature type="transmembrane region" description="Helical" evidence="7">
    <location>
        <begin position="53"/>
        <end position="73"/>
    </location>
</feature>
<evidence type="ECO:0000313" key="10">
    <source>
        <dbReference type="Proteomes" id="UP000012174"/>
    </source>
</evidence>
<sequence>MALSACFGGPLLNILLGIGLGGAWQTIHAANKRKIKHPDRPFEYRPYHIQVSGTLMVSAIALLATLLVLLTIVPMNKWVMNRKIGWFLIALWTVSTVVNLAIEVTGLWVDIA</sequence>
<dbReference type="Gene3D" id="1.20.1420.30">
    <property type="entry name" value="NCX, central ion-binding region"/>
    <property type="match status" value="1"/>
</dbReference>
<dbReference type="STRING" id="1287681.M7TKN0"/>
<dbReference type="Proteomes" id="UP000012174">
    <property type="component" value="Unassembled WGS sequence"/>
</dbReference>
<dbReference type="KEGG" id="ela:UCREL1_5724"/>
<keyword evidence="3" id="KW-0813">Transport</keyword>